<dbReference type="Proteomes" id="UP000009311">
    <property type="component" value="Unassembled WGS sequence"/>
</dbReference>
<keyword evidence="3" id="KW-1185">Reference proteome</keyword>
<name>I7IYB5_9LACO</name>
<comment type="caution">
    <text evidence="2">The sequence shown here is derived from an EMBL/GenBank/DDBJ whole genome shotgun (WGS) entry which is preliminary data.</text>
</comment>
<sequence length="39" mass="4519">MSKNTEALEELLEKLEAEDKESEQLSWSTLSQNCFNQTN</sequence>
<evidence type="ECO:0000313" key="3">
    <source>
        <dbReference type="Proteomes" id="UP000009311"/>
    </source>
</evidence>
<dbReference type="AlphaFoldDB" id="I7IYB5"/>
<proteinExistence type="predicted"/>
<accession>I7IYB5</accession>
<evidence type="ECO:0000313" key="2">
    <source>
        <dbReference type="EMBL" id="CCI84392.1"/>
    </source>
</evidence>
<gene>
    <name evidence="2" type="ORF">BN53_09270</name>
</gene>
<keyword evidence="1" id="KW-0175">Coiled coil</keyword>
<dbReference type="EMBL" id="CAKD01000001">
    <property type="protein sequence ID" value="CCI84392.1"/>
    <property type="molecule type" value="Genomic_DNA"/>
</dbReference>
<evidence type="ECO:0000256" key="1">
    <source>
        <dbReference type="SAM" id="Coils"/>
    </source>
</evidence>
<reference evidence="2 3" key="1">
    <citation type="submission" date="2012-06" db="EMBL/GenBank/DDBJ databases">
        <title>Draft Genome Sequence of Lactobacillus pasteurii CRBIP 24.76T.</title>
        <authorList>
            <person name="Cousin S."/>
            <person name="Bouchier C."/>
            <person name="Loux V."/>
            <person name="Ma L."/>
            <person name="Creno S."/>
            <person name="Bizet C."/>
            <person name="Clermont D."/>
        </authorList>
    </citation>
    <scope>NUCLEOTIDE SEQUENCE [LARGE SCALE GENOMIC DNA]</scope>
    <source>
        <strain evidence="3">CRBIP 24.76T</strain>
    </source>
</reference>
<protein>
    <submittedName>
        <fullName evidence="2">Uncharacterized protein</fullName>
    </submittedName>
</protein>
<feature type="coiled-coil region" evidence="1">
    <location>
        <begin position="1"/>
        <end position="28"/>
    </location>
</feature>
<organism evidence="2 3">
    <name type="scientific">Lactobacillus pasteurii DSM 23907 = CRBIP 24.76</name>
    <dbReference type="NCBI Taxonomy" id="1423790"/>
    <lineage>
        <taxon>Bacteria</taxon>
        <taxon>Bacillati</taxon>
        <taxon>Bacillota</taxon>
        <taxon>Bacilli</taxon>
        <taxon>Lactobacillales</taxon>
        <taxon>Lactobacillaceae</taxon>
        <taxon>Lactobacillus</taxon>
    </lineage>
</organism>
<dbReference type="STRING" id="1423790.BN53_09270"/>